<dbReference type="SMART" id="SM00345">
    <property type="entry name" value="HTH_GNTR"/>
    <property type="match status" value="1"/>
</dbReference>
<dbReference type="InterPro" id="IPR036388">
    <property type="entry name" value="WH-like_DNA-bd_sf"/>
</dbReference>
<dbReference type="Pfam" id="PF07729">
    <property type="entry name" value="FCD"/>
    <property type="match status" value="1"/>
</dbReference>
<gene>
    <name evidence="5" type="ORF">ORJ04_04830</name>
</gene>
<evidence type="ECO:0000256" key="3">
    <source>
        <dbReference type="ARBA" id="ARBA00023163"/>
    </source>
</evidence>
<evidence type="ECO:0000256" key="2">
    <source>
        <dbReference type="ARBA" id="ARBA00023125"/>
    </source>
</evidence>
<keyword evidence="1" id="KW-0805">Transcription regulation</keyword>
<sequence>MLKKQQLYHQLKNDIQQLHWQPGIVLTQQQLSAHYGVSRIVVRDVQQQLLNEGWLTTHGKAGMQVPPFNADEADELAMLRLQLEPLALKLAAPTLSFTLLGQAEDVLLTLSSTPELSPYQRGELNWQFHRLLYQSCNKPHLLGLLEKLHQQVSRYLGYQDQTQSYTQTSATEHQQLLTLLRRGDTEGACAVLTEHIATANTKLVSYLRNK</sequence>
<dbReference type="InterPro" id="IPR011711">
    <property type="entry name" value="GntR_C"/>
</dbReference>
<evidence type="ECO:0000313" key="5">
    <source>
        <dbReference type="EMBL" id="MDP5135274.1"/>
    </source>
</evidence>
<accession>A0ABT9HVX7</accession>
<comment type="caution">
    <text evidence="5">The sequence shown here is derived from an EMBL/GenBank/DDBJ whole genome shotgun (WGS) entry which is preliminary data.</text>
</comment>
<dbReference type="InterPro" id="IPR036390">
    <property type="entry name" value="WH_DNA-bd_sf"/>
</dbReference>
<dbReference type="SUPFAM" id="SSF46785">
    <property type="entry name" value="Winged helix' DNA-binding domain"/>
    <property type="match status" value="1"/>
</dbReference>
<keyword evidence="3" id="KW-0804">Transcription</keyword>
<dbReference type="Proteomes" id="UP001231109">
    <property type="component" value="Unassembled WGS sequence"/>
</dbReference>
<name>A0ABT9HVX7_9GAMM</name>
<dbReference type="PANTHER" id="PTHR43537">
    <property type="entry name" value="TRANSCRIPTIONAL REGULATOR, GNTR FAMILY"/>
    <property type="match status" value="1"/>
</dbReference>
<keyword evidence="6" id="KW-1185">Reference proteome</keyword>
<organism evidence="5 6">
    <name type="scientific">Rheinheimera baltica</name>
    <dbReference type="NCBI Taxonomy" id="67576"/>
    <lineage>
        <taxon>Bacteria</taxon>
        <taxon>Pseudomonadati</taxon>
        <taxon>Pseudomonadota</taxon>
        <taxon>Gammaproteobacteria</taxon>
        <taxon>Chromatiales</taxon>
        <taxon>Chromatiaceae</taxon>
        <taxon>Rheinheimera</taxon>
    </lineage>
</organism>
<reference evidence="5 6" key="1">
    <citation type="submission" date="2022-11" db="EMBL/GenBank/DDBJ databases">
        <title>Viruses from the air-sea interface of a natural surface slick.</title>
        <authorList>
            <person name="Rahlff J."/>
            <person name="Holmfeldt K."/>
        </authorList>
    </citation>
    <scope>NUCLEOTIDE SEQUENCE [LARGE SCALE GENOMIC DNA]</scope>
    <source>
        <strain evidence="5 6">SMS4</strain>
    </source>
</reference>
<evidence type="ECO:0000259" key="4">
    <source>
        <dbReference type="PROSITE" id="PS50949"/>
    </source>
</evidence>
<dbReference type="PANTHER" id="PTHR43537:SF24">
    <property type="entry name" value="GLUCONATE OPERON TRANSCRIPTIONAL REPRESSOR"/>
    <property type="match status" value="1"/>
</dbReference>
<protein>
    <submittedName>
        <fullName evidence="5">GntR family transcriptional regulator</fullName>
    </submittedName>
</protein>
<dbReference type="RefSeq" id="WP_305974224.1">
    <property type="nucleotide sequence ID" value="NZ_JAPJDZ010000007.1"/>
</dbReference>
<evidence type="ECO:0000256" key="1">
    <source>
        <dbReference type="ARBA" id="ARBA00023015"/>
    </source>
</evidence>
<dbReference type="SUPFAM" id="SSF48008">
    <property type="entry name" value="GntR ligand-binding domain-like"/>
    <property type="match status" value="1"/>
</dbReference>
<dbReference type="InterPro" id="IPR000524">
    <property type="entry name" value="Tscrpt_reg_HTH_GntR"/>
</dbReference>
<dbReference type="PROSITE" id="PS50949">
    <property type="entry name" value="HTH_GNTR"/>
    <property type="match status" value="1"/>
</dbReference>
<keyword evidence="2" id="KW-0238">DNA-binding</keyword>
<dbReference type="SMART" id="SM00895">
    <property type="entry name" value="FCD"/>
    <property type="match status" value="1"/>
</dbReference>
<proteinExistence type="predicted"/>
<dbReference type="InterPro" id="IPR008920">
    <property type="entry name" value="TF_FadR/GntR_C"/>
</dbReference>
<dbReference type="EMBL" id="JAPJDZ010000007">
    <property type="protein sequence ID" value="MDP5135274.1"/>
    <property type="molecule type" value="Genomic_DNA"/>
</dbReference>
<feature type="domain" description="HTH gntR-type" evidence="4">
    <location>
        <begin position="1"/>
        <end position="68"/>
    </location>
</feature>
<dbReference type="Gene3D" id="1.20.120.530">
    <property type="entry name" value="GntR ligand-binding domain-like"/>
    <property type="match status" value="1"/>
</dbReference>
<dbReference type="Gene3D" id="1.10.10.10">
    <property type="entry name" value="Winged helix-like DNA-binding domain superfamily/Winged helix DNA-binding domain"/>
    <property type="match status" value="1"/>
</dbReference>
<evidence type="ECO:0000313" key="6">
    <source>
        <dbReference type="Proteomes" id="UP001231109"/>
    </source>
</evidence>
<dbReference type="Pfam" id="PF00392">
    <property type="entry name" value="GntR"/>
    <property type="match status" value="1"/>
</dbReference>